<reference evidence="1 2" key="1">
    <citation type="submission" date="2016-06" db="EMBL/GenBank/DDBJ databases">
        <authorList>
            <person name="Kjaerup R.B."/>
            <person name="Dalgaard T.S."/>
            <person name="Juul-Madsen H.R."/>
        </authorList>
    </citation>
    <scope>NUCLEOTIDE SEQUENCE [LARGE SCALE GENOMIC DNA]</scope>
    <source>
        <strain evidence="1">2</strain>
    </source>
</reference>
<sequence>MATSKKKRYTSRDGICFVALPHIVLDSIAFIRLSGPAVRLLLDIARQLNGKNNGRLVACSKYMAPRGWKSNDTLLRARRELESSGLIMETRKGARPNRATWYAITWDSLDWVPEMDIKREQFQRSAYAKHTPLPPVPKTSALYRQTV</sequence>
<evidence type="ECO:0000313" key="2">
    <source>
        <dbReference type="Proteomes" id="UP000199600"/>
    </source>
</evidence>
<organism evidence="1 2">
    <name type="scientific">Candidatus Propionivibrio aalborgensis</name>
    <dbReference type="NCBI Taxonomy" id="1860101"/>
    <lineage>
        <taxon>Bacteria</taxon>
        <taxon>Pseudomonadati</taxon>
        <taxon>Pseudomonadota</taxon>
        <taxon>Betaproteobacteria</taxon>
        <taxon>Rhodocyclales</taxon>
        <taxon>Rhodocyclaceae</taxon>
        <taxon>Propionivibrio</taxon>
    </lineage>
</organism>
<name>A0A1A8XPA0_9RHOO</name>
<evidence type="ECO:0000313" key="1">
    <source>
        <dbReference type="EMBL" id="SBT06461.1"/>
    </source>
</evidence>
<dbReference type="RefSeq" id="WP_186410508.1">
    <property type="nucleotide sequence ID" value="NZ_FLQY01000100.1"/>
</dbReference>
<dbReference type="EMBL" id="FLQY01000100">
    <property type="protein sequence ID" value="SBT06461.1"/>
    <property type="molecule type" value="Genomic_DNA"/>
</dbReference>
<dbReference type="AlphaFoldDB" id="A0A1A8XPA0"/>
<evidence type="ECO:0008006" key="3">
    <source>
        <dbReference type="Google" id="ProtNLM"/>
    </source>
</evidence>
<accession>A0A1A8XPA0</accession>
<proteinExistence type="predicted"/>
<keyword evidence="2" id="KW-1185">Reference proteome</keyword>
<dbReference type="Proteomes" id="UP000199600">
    <property type="component" value="Unassembled WGS sequence"/>
</dbReference>
<protein>
    <recommendedName>
        <fullName evidence="3">Helix-turn-helix domain-containing protein</fullName>
    </recommendedName>
</protein>
<gene>
    <name evidence="1" type="ORF">PROAA_1890019</name>
</gene>